<dbReference type="Pfam" id="PF13855">
    <property type="entry name" value="LRR_8"/>
    <property type="match status" value="2"/>
</dbReference>
<evidence type="ECO:0000259" key="3">
    <source>
        <dbReference type="Pfam" id="PF23598"/>
    </source>
</evidence>
<evidence type="ECO:0000313" key="4">
    <source>
        <dbReference type="EMBL" id="CAH1103559.1"/>
    </source>
</evidence>
<accession>A0A9P0CJX0</accession>
<dbReference type="GO" id="GO:0014069">
    <property type="term" value="C:postsynaptic density"/>
    <property type="evidence" value="ECO:0007669"/>
    <property type="project" value="TreeGrafter"/>
</dbReference>
<dbReference type="FunFam" id="3.80.10.10:FF:001164">
    <property type="entry name" value="GH01279p"/>
    <property type="match status" value="1"/>
</dbReference>
<dbReference type="GO" id="GO:0043113">
    <property type="term" value="P:receptor clustering"/>
    <property type="evidence" value="ECO:0007669"/>
    <property type="project" value="TreeGrafter"/>
</dbReference>
<dbReference type="GO" id="GO:0019901">
    <property type="term" value="F:protein kinase binding"/>
    <property type="evidence" value="ECO:0007669"/>
    <property type="project" value="TreeGrafter"/>
</dbReference>
<dbReference type="InterPro" id="IPR050614">
    <property type="entry name" value="Synaptic_Scaffolding_LAP-MAGUK"/>
</dbReference>
<dbReference type="InterPro" id="IPR032675">
    <property type="entry name" value="LRR_dom_sf"/>
</dbReference>
<organism evidence="4 5">
    <name type="scientific">Psylliodes chrysocephalus</name>
    <dbReference type="NCBI Taxonomy" id="3402493"/>
    <lineage>
        <taxon>Eukaryota</taxon>
        <taxon>Metazoa</taxon>
        <taxon>Ecdysozoa</taxon>
        <taxon>Arthropoda</taxon>
        <taxon>Hexapoda</taxon>
        <taxon>Insecta</taxon>
        <taxon>Pterygota</taxon>
        <taxon>Neoptera</taxon>
        <taxon>Endopterygota</taxon>
        <taxon>Coleoptera</taxon>
        <taxon>Polyphaga</taxon>
        <taxon>Cucujiformia</taxon>
        <taxon>Chrysomeloidea</taxon>
        <taxon>Chrysomelidae</taxon>
        <taxon>Galerucinae</taxon>
        <taxon>Alticini</taxon>
        <taxon>Psylliodes</taxon>
    </lineage>
</organism>
<dbReference type="OrthoDB" id="676979at2759"/>
<protein>
    <recommendedName>
        <fullName evidence="3">Disease resistance R13L4/SHOC-2-like LRR domain-containing protein</fullName>
    </recommendedName>
</protein>
<name>A0A9P0CJX0_9CUCU</name>
<dbReference type="GO" id="GO:0045197">
    <property type="term" value="P:establishment or maintenance of epithelial cell apical/basal polarity"/>
    <property type="evidence" value="ECO:0007669"/>
    <property type="project" value="TreeGrafter"/>
</dbReference>
<dbReference type="GO" id="GO:0016323">
    <property type="term" value="C:basolateral plasma membrane"/>
    <property type="evidence" value="ECO:0007669"/>
    <property type="project" value="TreeGrafter"/>
</dbReference>
<dbReference type="GO" id="GO:0098968">
    <property type="term" value="P:neurotransmitter receptor transport postsynaptic membrane to endosome"/>
    <property type="evidence" value="ECO:0007669"/>
    <property type="project" value="TreeGrafter"/>
</dbReference>
<dbReference type="SMART" id="SM00365">
    <property type="entry name" value="LRR_SD22"/>
    <property type="match status" value="6"/>
</dbReference>
<keyword evidence="1" id="KW-0433">Leucine-rich repeat</keyword>
<dbReference type="AlphaFoldDB" id="A0A9P0CJX0"/>
<sequence length="713" mass="80424">MGWIMCCQCKSNDEKVIELDFSRCGISDIPNEVYANSPTLEVLHLEGNKLKDLSPQLFQCIDLRYLNVSDNEIRGIPPLISKLTNLQVLIFSKNVLDGVHPNLDKLTKLTMLDLSMNDLGKVPEAIMSLINLQQLCLNDTDIDYVPANIGRLSNLRILELRDNNLCELPKSIRRLTNLQRLDVSDNNLSNLTEVGESHGNLTELWINGNNISQLSVSITHLKKINDFDASYNNLESIPKEIGHWTKITNLILSFNNLSSLPKAIGNLRNLQVLKLESNFLEELPSTICKLVNLEELNLQNNSLIKLPSGIGHLRKLATLILSDNKLHQLPAEIGSCCELSILNVHNNQLEKLPEEVGHLQNLTTLGLIGNRLSYLPITISKLRNLKALWLTPNQTQPLIHLQNEPLQDGQVVLTSVVFPQTPLRDPPPVQLPIGNQNCRISFNTERNESDIADVHLSLSRTPTPHHKELKRLREVLRNSHGSNKRALNVSEIKEAKVTNISGDLNTSQSSLNGYDPIEIPENVSDIIREINKTPPKQPPPYHIAAVYSKNAHLFAQNNMGPPSPMDQPKQFSQEQPANIHMPTPKLPSHRNHMSMIQIADNKMHENHLVEDELNQSKQVKWPFGKHKVCQVLEVEIPESYLTGDIRIVVQSNGLFLDDLNPESEVFHKFFIGDKILAIDEIDYSLMEPMVAYQDARQRLNNLKTITVSRNPPL</sequence>
<feature type="domain" description="Disease resistance R13L4/SHOC-2-like LRR" evidence="3">
    <location>
        <begin position="147"/>
        <end position="256"/>
    </location>
</feature>
<keyword evidence="2" id="KW-0677">Repeat</keyword>
<evidence type="ECO:0000313" key="5">
    <source>
        <dbReference type="Proteomes" id="UP001153636"/>
    </source>
</evidence>
<evidence type="ECO:0000256" key="1">
    <source>
        <dbReference type="ARBA" id="ARBA00022614"/>
    </source>
</evidence>
<dbReference type="GO" id="GO:0098609">
    <property type="term" value="P:cell-cell adhesion"/>
    <property type="evidence" value="ECO:0007669"/>
    <property type="project" value="TreeGrafter"/>
</dbReference>
<dbReference type="GO" id="GO:0045211">
    <property type="term" value="C:postsynaptic membrane"/>
    <property type="evidence" value="ECO:0007669"/>
    <property type="project" value="TreeGrafter"/>
</dbReference>
<dbReference type="Pfam" id="PF23598">
    <property type="entry name" value="LRR_14"/>
    <property type="match status" value="1"/>
</dbReference>
<dbReference type="EMBL" id="OV651826">
    <property type="protein sequence ID" value="CAH1103559.1"/>
    <property type="molecule type" value="Genomic_DNA"/>
</dbReference>
<dbReference type="Proteomes" id="UP001153636">
    <property type="component" value="Chromosome 14"/>
</dbReference>
<dbReference type="InterPro" id="IPR001611">
    <property type="entry name" value="Leu-rich_rpt"/>
</dbReference>
<evidence type="ECO:0000256" key="2">
    <source>
        <dbReference type="ARBA" id="ARBA00022737"/>
    </source>
</evidence>
<dbReference type="GO" id="GO:0098887">
    <property type="term" value="P:neurotransmitter receptor transport, endosome to postsynaptic membrane"/>
    <property type="evidence" value="ECO:0007669"/>
    <property type="project" value="TreeGrafter"/>
</dbReference>
<dbReference type="Gene3D" id="3.80.10.10">
    <property type="entry name" value="Ribonuclease Inhibitor"/>
    <property type="match status" value="3"/>
</dbReference>
<dbReference type="InterPro" id="IPR055414">
    <property type="entry name" value="LRR_R13L4/SHOC2-like"/>
</dbReference>
<gene>
    <name evidence="4" type="ORF">PSYICH_LOCUS4327</name>
</gene>
<reference evidence="4" key="1">
    <citation type="submission" date="2022-01" db="EMBL/GenBank/DDBJ databases">
        <authorList>
            <person name="King R."/>
        </authorList>
    </citation>
    <scope>NUCLEOTIDE SEQUENCE</scope>
</reference>
<dbReference type="SMART" id="SM00369">
    <property type="entry name" value="LRR_TYP"/>
    <property type="match status" value="12"/>
</dbReference>
<dbReference type="PANTHER" id="PTHR23119:SF50">
    <property type="entry name" value="PDZ DOMAIN-CONTAINING PROTEIN"/>
    <property type="match status" value="1"/>
</dbReference>
<dbReference type="SMART" id="SM00364">
    <property type="entry name" value="LRR_BAC"/>
    <property type="match status" value="10"/>
</dbReference>
<proteinExistence type="predicted"/>
<dbReference type="InterPro" id="IPR003591">
    <property type="entry name" value="Leu-rich_rpt_typical-subtyp"/>
</dbReference>
<dbReference type="GO" id="GO:0005912">
    <property type="term" value="C:adherens junction"/>
    <property type="evidence" value="ECO:0007669"/>
    <property type="project" value="TreeGrafter"/>
</dbReference>
<keyword evidence="5" id="KW-1185">Reference proteome</keyword>
<dbReference type="SUPFAM" id="SSF52058">
    <property type="entry name" value="L domain-like"/>
    <property type="match status" value="2"/>
</dbReference>
<dbReference type="PROSITE" id="PS51450">
    <property type="entry name" value="LRR"/>
    <property type="match status" value="5"/>
</dbReference>
<dbReference type="PANTHER" id="PTHR23119">
    <property type="entry name" value="DISCS LARGE"/>
    <property type="match status" value="1"/>
</dbReference>